<accession>A0A1A6GT13</accession>
<sequence>VTMALLGKHCDIPTNGCGSERWNSTFTRKDELINSLVSALDSMVSVVCGRHCILNLIKLSVVCSALSKLNTEVACVAVHNESVFVMGTEKGRMFLNTRKELQSDFLRFCRKYPAFSMPRALLF</sequence>
<evidence type="ECO:0000313" key="2">
    <source>
        <dbReference type="Proteomes" id="UP000092124"/>
    </source>
</evidence>
<proteinExistence type="predicted"/>
<feature type="non-terminal residue" evidence="1">
    <location>
        <position position="1"/>
    </location>
</feature>
<reference evidence="1 2" key="1">
    <citation type="submission" date="2016-06" db="EMBL/GenBank/DDBJ databases">
        <title>The Draft Genome Sequence and Annotation of the Desert Woodrat Neotoma lepida.</title>
        <authorList>
            <person name="Campbell M."/>
            <person name="Oakeson K.F."/>
            <person name="Yandell M."/>
            <person name="Halpert J.R."/>
            <person name="Dearing D."/>
        </authorList>
    </citation>
    <scope>NUCLEOTIDE SEQUENCE [LARGE SCALE GENOMIC DNA]</scope>
    <source>
        <strain evidence="1">417</strain>
        <tissue evidence="1">Liver</tissue>
    </source>
</reference>
<comment type="caution">
    <text evidence="1">The sequence shown here is derived from an EMBL/GenBank/DDBJ whole genome shotgun (WGS) entry which is preliminary data.</text>
</comment>
<keyword evidence="2" id="KW-1185">Reference proteome</keyword>
<dbReference type="STRING" id="56216.A0A1A6GT13"/>
<name>A0A1A6GT13_NEOLE</name>
<dbReference type="GO" id="GO:0003700">
    <property type="term" value="F:DNA-binding transcription factor activity"/>
    <property type="evidence" value="ECO:0007669"/>
    <property type="project" value="TreeGrafter"/>
</dbReference>
<dbReference type="PANTHER" id="PTHR46304:SF1">
    <property type="entry name" value="GENERAL TRANSCRIPTION FACTOR II-I REPEAT DOMAIN-CONTAINING PROTEIN 1"/>
    <property type="match status" value="1"/>
</dbReference>
<evidence type="ECO:0000313" key="1">
    <source>
        <dbReference type="EMBL" id="OBS69463.1"/>
    </source>
</evidence>
<dbReference type="PANTHER" id="PTHR46304">
    <property type="entry name" value="GENERAL TRANSCRIPTION FACTOR II-I REPEAT DOMAIN-CONTAINING PROTEIN 1"/>
    <property type="match status" value="1"/>
</dbReference>
<organism evidence="1 2">
    <name type="scientific">Neotoma lepida</name>
    <name type="common">Desert woodrat</name>
    <dbReference type="NCBI Taxonomy" id="56216"/>
    <lineage>
        <taxon>Eukaryota</taxon>
        <taxon>Metazoa</taxon>
        <taxon>Chordata</taxon>
        <taxon>Craniata</taxon>
        <taxon>Vertebrata</taxon>
        <taxon>Euteleostomi</taxon>
        <taxon>Mammalia</taxon>
        <taxon>Eutheria</taxon>
        <taxon>Euarchontoglires</taxon>
        <taxon>Glires</taxon>
        <taxon>Rodentia</taxon>
        <taxon>Myomorpha</taxon>
        <taxon>Muroidea</taxon>
        <taxon>Cricetidae</taxon>
        <taxon>Neotominae</taxon>
        <taxon>Neotoma</taxon>
    </lineage>
</organism>
<dbReference type="EMBL" id="LZPO01068677">
    <property type="protein sequence ID" value="OBS69463.1"/>
    <property type="molecule type" value="Genomic_DNA"/>
</dbReference>
<gene>
    <name evidence="1" type="ORF">A6R68_01989</name>
</gene>
<protein>
    <submittedName>
        <fullName evidence="1">Uncharacterized protein</fullName>
    </submittedName>
</protein>
<dbReference type="Proteomes" id="UP000092124">
    <property type="component" value="Unassembled WGS sequence"/>
</dbReference>
<dbReference type="GO" id="GO:0005634">
    <property type="term" value="C:nucleus"/>
    <property type="evidence" value="ECO:0007669"/>
    <property type="project" value="TreeGrafter"/>
</dbReference>
<dbReference type="AlphaFoldDB" id="A0A1A6GT13"/>
<dbReference type="OrthoDB" id="10061052at2759"/>